<name>A0ABT8D792_9RHOB</name>
<dbReference type="CDD" id="cd00130">
    <property type="entry name" value="PAS"/>
    <property type="match status" value="1"/>
</dbReference>
<evidence type="ECO:0000256" key="3">
    <source>
        <dbReference type="ARBA" id="ARBA00023163"/>
    </source>
</evidence>
<dbReference type="Pfam" id="PF00196">
    <property type="entry name" value="GerE"/>
    <property type="match status" value="1"/>
</dbReference>
<dbReference type="Proteomes" id="UP001243846">
    <property type="component" value="Unassembled WGS sequence"/>
</dbReference>
<dbReference type="PROSITE" id="PS50043">
    <property type="entry name" value="HTH_LUXR_2"/>
    <property type="match status" value="1"/>
</dbReference>
<dbReference type="PRINTS" id="PR00038">
    <property type="entry name" value="HTHLUXR"/>
</dbReference>
<dbReference type="PROSITE" id="PS00622">
    <property type="entry name" value="HTH_LUXR_1"/>
    <property type="match status" value="1"/>
</dbReference>
<keyword evidence="1" id="KW-0805">Transcription regulation</keyword>
<dbReference type="SUPFAM" id="SSF46894">
    <property type="entry name" value="C-terminal effector domain of the bipartite response regulators"/>
    <property type="match status" value="1"/>
</dbReference>
<dbReference type="NCBIfam" id="TIGR00229">
    <property type="entry name" value="sensory_box"/>
    <property type="match status" value="1"/>
</dbReference>
<reference evidence="6" key="1">
    <citation type="journal article" date="2019" name="Int. J. Syst. Evol. Microbiol.">
        <title>The Global Catalogue of Microorganisms (GCM) 10K type strain sequencing project: providing services to taxonomists for standard genome sequencing and annotation.</title>
        <authorList>
            <consortium name="The Broad Institute Genomics Platform"/>
            <consortium name="The Broad Institute Genome Sequencing Center for Infectious Disease"/>
            <person name="Wu L."/>
            <person name="Ma J."/>
        </authorList>
    </citation>
    <scope>NUCLEOTIDE SEQUENCE [LARGE SCALE GENOMIC DNA]</scope>
    <source>
        <strain evidence="6">CECT 8482</strain>
    </source>
</reference>
<keyword evidence="3" id="KW-0804">Transcription</keyword>
<keyword evidence="6" id="KW-1185">Reference proteome</keyword>
<dbReference type="Pfam" id="PF13426">
    <property type="entry name" value="PAS_9"/>
    <property type="match status" value="1"/>
</dbReference>
<evidence type="ECO:0000313" key="5">
    <source>
        <dbReference type="EMBL" id="MDN3712365.1"/>
    </source>
</evidence>
<dbReference type="RefSeq" id="WP_377787491.1">
    <property type="nucleotide sequence ID" value="NZ_JBHUOC010000001.1"/>
</dbReference>
<dbReference type="SUPFAM" id="SSF55785">
    <property type="entry name" value="PYP-like sensor domain (PAS domain)"/>
    <property type="match status" value="1"/>
</dbReference>
<evidence type="ECO:0000256" key="1">
    <source>
        <dbReference type="ARBA" id="ARBA00023015"/>
    </source>
</evidence>
<protein>
    <submittedName>
        <fullName evidence="5">LuxR C-terminal-related transcriptional regulator</fullName>
    </submittedName>
</protein>
<dbReference type="PANTHER" id="PTHR44688:SF16">
    <property type="entry name" value="DNA-BINDING TRANSCRIPTIONAL ACTIVATOR DEVR_DOSR"/>
    <property type="match status" value="1"/>
</dbReference>
<dbReference type="Gene3D" id="3.30.450.20">
    <property type="entry name" value="PAS domain"/>
    <property type="match status" value="1"/>
</dbReference>
<evidence type="ECO:0000259" key="4">
    <source>
        <dbReference type="PROSITE" id="PS50043"/>
    </source>
</evidence>
<dbReference type="Gene3D" id="1.10.10.10">
    <property type="entry name" value="Winged helix-like DNA-binding domain superfamily/Winged helix DNA-binding domain"/>
    <property type="match status" value="1"/>
</dbReference>
<dbReference type="SMART" id="SM00421">
    <property type="entry name" value="HTH_LUXR"/>
    <property type="match status" value="1"/>
</dbReference>
<accession>A0ABT8D792</accession>
<keyword evidence="2" id="KW-0238">DNA-binding</keyword>
<comment type="caution">
    <text evidence="5">The sequence shown here is derived from an EMBL/GenBank/DDBJ whole genome shotgun (WGS) entry which is preliminary data.</text>
</comment>
<dbReference type="InterPro" id="IPR016032">
    <property type="entry name" value="Sig_transdc_resp-reg_C-effctor"/>
</dbReference>
<dbReference type="CDD" id="cd06170">
    <property type="entry name" value="LuxR_C_like"/>
    <property type="match status" value="1"/>
</dbReference>
<sequence>MPAGDAESLGFLHAPVATLVLSNRIVMRASAMVERVFGWHPSEIEGKSIRLLYPGQTDFEQIGERALQAFAQDSLCRDERLMRRKNGQIVWMEGRGHTLDRSDPFRLAVWSYAPLESPSPPAPSFGAMLTATEKLIATYLVNGMTSKEIAQALGRSPRTIEVHRANMMRKMEVRNGPELVRALLNLEAG</sequence>
<evidence type="ECO:0000256" key="2">
    <source>
        <dbReference type="ARBA" id="ARBA00023125"/>
    </source>
</evidence>
<evidence type="ECO:0000313" key="6">
    <source>
        <dbReference type="Proteomes" id="UP001243846"/>
    </source>
</evidence>
<proteinExistence type="predicted"/>
<dbReference type="InterPro" id="IPR035965">
    <property type="entry name" value="PAS-like_dom_sf"/>
</dbReference>
<dbReference type="InterPro" id="IPR036388">
    <property type="entry name" value="WH-like_DNA-bd_sf"/>
</dbReference>
<feature type="domain" description="HTH luxR-type" evidence="4">
    <location>
        <begin position="122"/>
        <end position="187"/>
    </location>
</feature>
<dbReference type="PANTHER" id="PTHR44688">
    <property type="entry name" value="DNA-BINDING TRANSCRIPTIONAL ACTIVATOR DEVR_DOSR"/>
    <property type="match status" value="1"/>
</dbReference>
<dbReference type="InterPro" id="IPR000792">
    <property type="entry name" value="Tscrpt_reg_LuxR_C"/>
</dbReference>
<dbReference type="EMBL" id="JAUFRC010000001">
    <property type="protein sequence ID" value="MDN3712365.1"/>
    <property type="molecule type" value="Genomic_DNA"/>
</dbReference>
<organism evidence="5 6">
    <name type="scientific">Paracoccus cavernae</name>
    <dbReference type="NCBI Taxonomy" id="1571207"/>
    <lineage>
        <taxon>Bacteria</taxon>
        <taxon>Pseudomonadati</taxon>
        <taxon>Pseudomonadota</taxon>
        <taxon>Alphaproteobacteria</taxon>
        <taxon>Rhodobacterales</taxon>
        <taxon>Paracoccaceae</taxon>
        <taxon>Paracoccus</taxon>
    </lineage>
</organism>
<gene>
    <name evidence="5" type="ORF">QWZ10_12460</name>
</gene>
<dbReference type="InterPro" id="IPR000014">
    <property type="entry name" value="PAS"/>
</dbReference>